<sequence>MEAKAAELLAAFKNPNLSVDSKIAYLSSVKSDIKQKNVPEGAIRPIFETLRLAVGSQHYSVLGAGFSTLGHLLKRLAIQEQQQWIVHQAHSLYPILLERLNDPKERIRAQAASIFTELWPFAGNEVEYHVLEVALVGKNHRAKEMSMLWLANMTKNHGLLFRQYVPSLVSCLEDADSAVRDTAKLVVIDLFRNGPARAKSDLQKQMAARSVRKSIANAILSGIGLGSVEPETASSTRPISRAERSISVMSSRSHAMEQTDDEMEPAKNRPASRAHRERPTASSAPAEPPIVNRPRTPAPAPAPQQSLPDEDGLEPFDVASARDVDDLVRDMLPWFEGKESEENWLKREKNVILFRRLTRGNAPHDFSQTYINAVKTLLDGILKVLNSLRTTMSTNACLLVQDIARICGPRIDSMVEIIMQNLLKLCSALKKIAAQNGNATVGVVIQNVSFSIRILQHVSFAVQDKNVGVRLFATGWLKALIIRQAHHKSAVEHNGGLDLIEKSITKGLGDANPGVREASRSTFWTFYGVWPERANVIADTLDPKSRNLLEKDSSNPNPPSKGAPALPAKSPAKSRSALQEAIAARKRAQMPSRPESAQPTFAEAKQPAPSSKSTRSVPTGAPLSSLSSAPVRPGMKPRRAEISRPATADPYARRPESRAQSSSTQSTRQATTSPRAVRSKPSTPTSQVPLTAPRTRPREPAQAATTKGRPKKLDLSKSKSHNDLMAAASRARSDSSESLANQPSARTPRHGNYLSASEDQHSPVSTELESPHLNASQPLLYSAPHGPHADSVPLEESEPMMLEEPVITAPSPSIPEPDLAVSPAPVSPVRQHADLEFGSGPVSAVKPRPESMVIYEDPTTPTGDKNETLGYAASVGNPTPSKQSPSRPDQPEHGQAETQPIPEDISAPVVASARKPTPDLAPTQESGLNFEVRTPSPARRAPLQPSPSPTRGRVQPAASNIMDIDVMLPQEPHAGTNGTDGNNENATPHLTKTVDLPPAPRSAAKPSALGEVTANEATPRSPEARQRSFESIPQSLSQSTLSQSTMSDDSTRRTRKWADRHRSPSPRSKDPVNAKEMIRKGLARIVSKTMEPSGYRKLQGLIQYHGDEIVSLNQDYNTLLEALFAELEAIPSNRKDHDVKTQVLATIRSMLLRTREHFHPYDTRAMAAIIRVRRHYESTSHFVTCLEEVADKLVFLTLPQTAIIGVLQGLDLGADAENDETYRSTIMGLSTIQQSLSRPGIDIDDDLLARIGAVVMQQLGHPRPGVRKNATELCTFLNITFGSERVQKVTQPPREGSLNLLTYFMARRTQ</sequence>
<dbReference type="GO" id="GO:0090307">
    <property type="term" value="P:mitotic spindle assembly"/>
    <property type="evidence" value="ECO:0007669"/>
    <property type="project" value="TreeGrafter"/>
</dbReference>
<evidence type="ECO:0000256" key="7">
    <source>
        <dbReference type="ARBA" id="ARBA00022737"/>
    </source>
</evidence>
<name>A0A167XWY8_PENCH</name>
<keyword evidence="7" id="KW-0677">Repeat</keyword>
<dbReference type="Proteomes" id="UP000076449">
    <property type="component" value="Chromosome I"/>
</dbReference>
<feature type="compositionally biased region" description="Polar residues" evidence="13">
    <location>
        <begin position="608"/>
        <end position="628"/>
    </location>
</feature>
<feature type="repeat" description="HEAT" evidence="12">
    <location>
        <begin position="92"/>
        <end position="126"/>
    </location>
</feature>
<evidence type="ECO:0000256" key="13">
    <source>
        <dbReference type="SAM" id="MobiDB-lite"/>
    </source>
</evidence>
<feature type="compositionally biased region" description="Polar residues" evidence="13">
    <location>
        <begin position="680"/>
        <end position="689"/>
    </location>
</feature>
<feature type="compositionally biased region" description="Low complexity" evidence="13">
    <location>
        <begin position="562"/>
        <end position="577"/>
    </location>
</feature>
<keyword evidence="8" id="KW-0498">Mitosis</keyword>
<dbReference type="SMART" id="SM01349">
    <property type="entry name" value="TOG"/>
    <property type="match status" value="2"/>
</dbReference>
<comment type="similarity">
    <text evidence="2">Belongs to the CLASP family.</text>
</comment>
<keyword evidence="8" id="KW-0131">Cell cycle</keyword>
<dbReference type="InterPro" id="IPR021133">
    <property type="entry name" value="HEAT_type_2"/>
</dbReference>
<feature type="compositionally biased region" description="Basic and acidic residues" evidence="13">
    <location>
        <begin position="1049"/>
        <end position="1072"/>
    </location>
</feature>
<feature type="compositionally biased region" description="Basic and acidic residues" evidence="13">
    <location>
        <begin position="711"/>
        <end position="722"/>
    </location>
</feature>
<dbReference type="GO" id="GO:1902903">
    <property type="term" value="P:regulation of supramolecular fiber organization"/>
    <property type="evidence" value="ECO:0007669"/>
    <property type="project" value="UniProtKB-ARBA"/>
</dbReference>
<keyword evidence="4" id="KW-0963">Cytoplasm</keyword>
<accession>A0A167XWY8</accession>
<dbReference type="EMBL" id="CM002798">
    <property type="protein sequence ID" value="KZN93304.1"/>
    <property type="molecule type" value="Genomic_DNA"/>
</dbReference>
<organism evidence="15">
    <name type="scientific">Penicillium chrysogenum</name>
    <name type="common">Penicillium notatum</name>
    <dbReference type="NCBI Taxonomy" id="5076"/>
    <lineage>
        <taxon>Eukaryota</taxon>
        <taxon>Fungi</taxon>
        <taxon>Dikarya</taxon>
        <taxon>Ascomycota</taxon>
        <taxon>Pezizomycotina</taxon>
        <taxon>Eurotiomycetes</taxon>
        <taxon>Eurotiomycetidae</taxon>
        <taxon>Eurotiales</taxon>
        <taxon>Aspergillaceae</taxon>
        <taxon>Penicillium</taxon>
        <taxon>Penicillium chrysogenum species complex</taxon>
    </lineage>
</organism>
<evidence type="ECO:0000256" key="4">
    <source>
        <dbReference type="ARBA" id="ARBA00022490"/>
    </source>
</evidence>
<protein>
    <recommendedName>
        <fullName evidence="14">TOG domain-containing protein</fullName>
    </recommendedName>
</protein>
<evidence type="ECO:0000256" key="8">
    <source>
        <dbReference type="ARBA" id="ARBA00022776"/>
    </source>
</evidence>
<keyword evidence="9" id="KW-0206">Cytoskeleton</keyword>
<dbReference type="PROSITE" id="PS50077">
    <property type="entry name" value="HEAT_REPEAT"/>
    <property type="match status" value="1"/>
</dbReference>
<dbReference type="GO" id="GO:1990023">
    <property type="term" value="C:mitotic spindle midzone"/>
    <property type="evidence" value="ECO:0007669"/>
    <property type="project" value="TreeGrafter"/>
</dbReference>
<dbReference type="GO" id="GO:0060172">
    <property type="term" value="P:astral microtubule depolymerization"/>
    <property type="evidence" value="ECO:0007669"/>
    <property type="project" value="TreeGrafter"/>
</dbReference>
<comment type="function">
    <text evidence="11">Microtubule binding protein that promotes the stabilization of dynamic microtubules. Required for mitotic spindle formation.</text>
</comment>
<evidence type="ECO:0000259" key="14">
    <source>
        <dbReference type="SMART" id="SM01349"/>
    </source>
</evidence>
<feature type="region of interest" description="Disordered" evidence="13">
    <location>
        <begin position="834"/>
        <end position="955"/>
    </location>
</feature>
<dbReference type="PANTHER" id="PTHR21567:SF9">
    <property type="entry name" value="CLIP-ASSOCIATING PROTEIN"/>
    <property type="match status" value="1"/>
</dbReference>
<dbReference type="Gene3D" id="1.25.10.10">
    <property type="entry name" value="Leucine-rich Repeat Variant"/>
    <property type="match status" value="2"/>
</dbReference>
<feature type="domain" description="TOG" evidence="14">
    <location>
        <begin position="317"/>
        <end position="563"/>
    </location>
</feature>
<dbReference type="InterPro" id="IPR024395">
    <property type="entry name" value="CLASP_N_dom"/>
</dbReference>
<keyword evidence="10" id="KW-0539">Nucleus</keyword>
<evidence type="ECO:0000256" key="1">
    <source>
        <dbReference type="ARBA" id="ARBA00004186"/>
    </source>
</evidence>
<dbReference type="SUPFAM" id="SSF48371">
    <property type="entry name" value="ARM repeat"/>
    <property type="match status" value="1"/>
</dbReference>
<evidence type="ECO:0000256" key="10">
    <source>
        <dbReference type="ARBA" id="ARBA00023242"/>
    </source>
</evidence>
<dbReference type="GO" id="GO:0005881">
    <property type="term" value="C:cytoplasmic microtubule"/>
    <property type="evidence" value="ECO:0007669"/>
    <property type="project" value="TreeGrafter"/>
</dbReference>
<feature type="region of interest" description="Disordered" evidence="13">
    <location>
        <begin position="970"/>
        <end position="1072"/>
    </location>
</feature>
<feature type="compositionally biased region" description="Low complexity" evidence="13">
    <location>
        <begin position="658"/>
        <end position="673"/>
    </location>
</feature>
<feature type="compositionally biased region" description="Low complexity" evidence="13">
    <location>
        <begin position="726"/>
        <end position="740"/>
    </location>
</feature>
<feature type="compositionally biased region" description="Polar residues" evidence="13">
    <location>
        <begin position="754"/>
        <end position="779"/>
    </location>
</feature>
<comment type="subunit">
    <text evidence="3">Interacts with microtubules.</text>
</comment>
<dbReference type="PhylomeDB" id="A0A167XWY8"/>
<feature type="region of interest" description="Disordered" evidence="13">
    <location>
        <begin position="807"/>
        <end position="826"/>
    </location>
</feature>
<feature type="compositionally biased region" description="Low complexity" evidence="13">
    <location>
        <begin position="1034"/>
        <end position="1048"/>
    </location>
</feature>
<reference evidence="15" key="1">
    <citation type="journal article" date="2014" name="Genome Announc.">
        <title>Complete sequencing and chromosome-scale genome assembly of the industrial progenitor strain P2niaD18 from the penicillin producer Penicillium chrysogenum.</title>
        <authorList>
            <person name="Specht T."/>
            <person name="Dahlmann T.A."/>
            <person name="Zadra I."/>
            <person name="Kurnsteiner H."/>
            <person name="Kuck U."/>
        </authorList>
    </citation>
    <scope>NUCLEOTIDE SEQUENCE [LARGE SCALE GENOMIC DNA]</scope>
    <source>
        <strain evidence="15">P2niaD18</strain>
    </source>
</reference>
<evidence type="ECO:0000313" key="15">
    <source>
        <dbReference type="EMBL" id="KZN93304.1"/>
    </source>
</evidence>
<keyword evidence="5" id="KW-0132">Cell division</keyword>
<feature type="compositionally biased region" description="Polar residues" evidence="13">
    <location>
        <begin position="876"/>
        <end position="887"/>
    </location>
</feature>
<evidence type="ECO:0000256" key="3">
    <source>
        <dbReference type="ARBA" id="ARBA00011375"/>
    </source>
</evidence>
<dbReference type="GO" id="GO:0005815">
    <property type="term" value="C:microtubule organizing center"/>
    <property type="evidence" value="ECO:0007669"/>
    <property type="project" value="TreeGrafter"/>
</dbReference>
<dbReference type="InterPro" id="IPR011989">
    <property type="entry name" value="ARM-like"/>
</dbReference>
<dbReference type="GO" id="GO:0008017">
    <property type="term" value="F:microtubule binding"/>
    <property type="evidence" value="ECO:0007669"/>
    <property type="project" value="TreeGrafter"/>
</dbReference>
<evidence type="ECO:0000256" key="12">
    <source>
        <dbReference type="PROSITE-ProRule" id="PRU00103"/>
    </source>
</evidence>
<dbReference type="GO" id="GO:0005876">
    <property type="term" value="C:spindle microtubule"/>
    <property type="evidence" value="ECO:0007669"/>
    <property type="project" value="TreeGrafter"/>
</dbReference>
<feature type="region of interest" description="Disordered" evidence="13">
    <location>
        <begin position="227"/>
        <end position="315"/>
    </location>
</feature>
<evidence type="ECO:0000256" key="5">
    <source>
        <dbReference type="ARBA" id="ARBA00022618"/>
    </source>
</evidence>
<feature type="compositionally biased region" description="Polar residues" evidence="13">
    <location>
        <begin position="976"/>
        <end position="990"/>
    </location>
</feature>
<feature type="region of interest" description="Disordered" evidence="13">
    <location>
        <begin position="546"/>
        <end position="801"/>
    </location>
</feature>
<evidence type="ECO:0000256" key="6">
    <source>
        <dbReference type="ARBA" id="ARBA00022701"/>
    </source>
</evidence>
<dbReference type="InterPro" id="IPR034085">
    <property type="entry name" value="TOG"/>
</dbReference>
<dbReference type="GO" id="GO:0031110">
    <property type="term" value="P:regulation of microtubule polymerization or depolymerization"/>
    <property type="evidence" value="ECO:0007669"/>
    <property type="project" value="UniProtKB-ARBA"/>
</dbReference>
<dbReference type="Pfam" id="PF12348">
    <property type="entry name" value="CLASP_N"/>
    <property type="match status" value="2"/>
</dbReference>
<dbReference type="PANTHER" id="PTHR21567">
    <property type="entry name" value="CLASP"/>
    <property type="match status" value="1"/>
</dbReference>
<comment type="subcellular location">
    <subcellularLocation>
        <location evidence="1">Cytoplasm</location>
        <location evidence="1">Cytoskeleton</location>
        <location evidence="1">Spindle</location>
    </subcellularLocation>
</comment>
<evidence type="ECO:0000256" key="9">
    <source>
        <dbReference type="ARBA" id="ARBA00023212"/>
    </source>
</evidence>
<proteinExistence type="inferred from homology"/>
<dbReference type="GO" id="GO:0051301">
    <property type="term" value="P:cell division"/>
    <property type="evidence" value="ECO:0007669"/>
    <property type="project" value="UniProtKB-KW"/>
</dbReference>
<gene>
    <name evidence="15" type="ORF">EN45_034780</name>
</gene>
<dbReference type="InterPro" id="IPR016024">
    <property type="entry name" value="ARM-type_fold"/>
</dbReference>
<feature type="domain" description="TOG" evidence="14">
    <location>
        <begin position="1"/>
        <end position="215"/>
    </location>
</feature>
<evidence type="ECO:0000256" key="11">
    <source>
        <dbReference type="ARBA" id="ARBA00024889"/>
    </source>
</evidence>
<evidence type="ECO:0000256" key="2">
    <source>
        <dbReference type="ARBA" id="ARBA00009549"/>
    </source>
</evidence>
<keyword evidence="6" id="KW-0493">Microtubule</keyword>